<keyword evidence="1" id="KW-0472">Membrane</keyword>
<proteinExistence type="predicted"/>
<dbReference type="EMBL" id="JAGKQQ010000001">
    <property type="protein sequence ID" value="MBP3956315.1"/>
    <property type="molecule type" value="Genomic_DNA"/>
</dbReference>
<name>A0ABS5BSR8_9BACT</name>
<feature type="transmembrane region" description="Helical" evidence="1">
    <location>
        <begin position="6"/>
        <end position="29"/>
    </location>
</feature>
<protein>
    <submittedName>
        <fullName evidence="2">Uncharacterized protein</fullName>
    </submittedName>
</protein>
<reference evidence="2 3" key="1">
    <citation type="submission" date="2021-04" db="EMBL/GenBank/DDBJ databases">
        <authorList>
            <person name="Ivanova A."/>
        </authorList>
    </citation>
    <scope>NUCLEOTIDE SEQUENCE [LARGE SCALE GENOMIC DNA]</scope>
    <source>
        <strain evidence="2 3">G18</strain>
    </source>
</reference>
<keyword evidence="3" id="KW-1185">Reference proteome</keyword>
<dbReference type="RefSeq" id="WP_210654334.1">
    <property type="nucleotide sequence ID" value="NZ_JAGKQQ010000001.1"/>
</dbReference>
<keyword evidence="1" id="KW-1133">Transmembrane helix</keyword>
<evidence type="ECO:0000256" key="1">
    <source>
        <dbReference type="SAM" id="Phobius"/>
    </source>
</evidence>
<accession>A0ABS5BSR8</accession>
<evidence type="ECO:0000313" key="2">
    <source>
        <dbReference type="EMBL" id="MBP3956315.1"/>
    </source>
</evidence>
<keyword evidence="1" id="KW-0812">Transmembrane</keyword>
<sequence>MAEVAHILLIGVSAVLTGFVLLVLPCLIARPVARWLTKRWVAWRGTDQHRRHTHNTTEGIEARWPLTGVAVEPGVGVGPVQFGASPHQVEDALGPSLGYEAWDDGNLNDSLIYDGVRLRFDRCGARPSPRSRLCGAEVRRADAVLFGRPLTDWSENELVAELTRRDFRHEVSAPGYAEFSVPYLAARFEAGRLIGIEIAQESGN</sequence>
<dbReference type="Proteomes" id="UP000676565">
    <property type="component" value="Unassembled WGS sequence"/>
</dbReference>
<comment type="caution">
    <text evidence="2">The sequence shown here is derived from an EMBL/GenBank/DDBJ whole genome shotgun (WGS) entry which is preliminary data.</text>
</comment>
<evidence type="ECO:0000313" key="3">
    <source>
        <dbReference type="Proteomes" id="UP000676565"/>
    </source>
</evidence>
<organism evidence="2 3">
    <name type="scientific">Gemmata palustris</name>
    <dbReference type="NCBI Taxonomy" id="2822762"/>
    <lineage>
        <taxon>Bacteria</taxon>
        <taxon>Pseudomonadati</taxon>
        <taxon>Planctomycetota</taxon>
        <taxon>Planctomycetia</taxon>
        <taxon>Gemmatales</taxon>
        <taxon>Gemmataceae</taxon>
        <taxon>Gemmata</taxon>
    </lineage>
</organism>
<gene>
    <name evidence="2" type="ORF">J8F10_13575</name>
</gene>